<dbReference type="Proteomes" id="UP000509667">
    <property type="component" value="Chromosome"/>
</dbReference>
<name>A0A7D5PBK1_9EURY</name>
<dbReference type="GeneID" id="56079806"/>
<evidence type="ECO:0000313" key="1">
    <source>
        <dbReference type="EMBL" id="QLH79080.1"/>
    </source>
</evidence>
<evidence type="ECO:0000313" key="2">
    <source>
        <dbReference type="Proteomes" id="UP000509667"/>
    </source>
</evidence>
<evidence type="ECO:0008006" key="3">
    <source>
        <dbReference type="Google" id="ProtNLM"/>
    </source>
</evidence>
<dbReference type="RefSeq" id="WP_179908954.1">
    <property type="nucleotide sequence ID" value="NZ_CP058910.1"/>
</dbReference>
<sequence length="151" mass="15391">MTPIEIAAAVAVLVLAVSLGLVAHELAHAVVLRAAGVAYRIDWFPGDDTGVLGAGLRGRWAAVRPRATAETPAWVLRCSAMMPLALAAPLALVPLGVVADPFATDGLVGFAAVGWMACALPSPQDFSVLWYADAAVAATADDASTDQPSAT</sequence>
<dbReference type="KEGG" id="hrr:HZS55_18045"/>
<dbReference type="AlphaFoldDB" id="A0A7D5PBK1"/>
<accession>A0A7D5PBK1</accession>
<organism evidence="1 2">
    <name type="scientific">Halosimplex rubrum</name>
    <dbReference type="NCBI Taxonomy" id="869889"/>
    <lineage>
        <taxon>Archaea</taxon>
        <taxon>Methanobacteriati</taxon>
        <taxon>Methanobacteriota</taxon>
        <taxon>Stenosarchaea group</taxon>
        <taxon>Halobacteria</taxon>
        <taxon>Halobacteriales</taxon>
        <taxon>Haloarculaceae</taxon>
        <taxon>Halosimplex</taxon>
    </lineage>
</organism>
<keyword evidence="2" id="KW-1185">Reference proteome</keyword>
<dbReference type="EMBL" id="CP058910">
    <property type="protein sequence ID" value="QLH79080.1"/>
    <property type="molecule type" value="Genomic_DNA"/>
</dbReference>
<gene>
    <name evidence="1" type="ORF">HZS55_18045</name>
</gene>
<dbReference type="OrthoDB" id="204561at2157"/>
<protein>
    <recommendedName>
        <fullName evidence="3">DUF3267 domain-containing protein</fullName>
    </recommendedName>
</protein>
<proteinExistence type="predicted"/>
<reference evidence="1 2" key="1">
    <citation type="submission" date="2020-07" db="EMBL/GenBank/DDBJ databases">
        <title>Halosimplex pelagicum sp. nov. and Halosimplex rubrum sp. nov., isolated from salted brown alga Laminaria, and emended description of the genus Halosimplex.</title>
        <authorList>
            <person name="Cui H."/>
        </authorList>
    </citation>
    <scope>NUCLEOTIDE SEQUENCE [LARGE SCALE GENOMIC DNA]</scope>
    <source>
        <strain evidence="1 2">R27</strain>
    </source>
</reference>